<dbReference type="RefSeq" id="WP_256700551.1">
    <property type="nucleotide sequence ID" value="NZ_CP113787.1"/>
</dbReference>
<dbReference type="EC" id="6.3.5.4" evidence="2"/>
<dbReference type="PANTHER" id="PTHR43284:SF1">
    <property type="entry name" value="ASPARAGINE SYNTHETASE"/>
    <property type="match status" value="1"/>
</dbReference>
<gene>
    <name evidence="7" type="ORF">OFA60_03595</name>
</gene>
<name>A0AA47IQ97_ACTNA</name>
<reference evidence="7" key="1">
    <citation type="submission" date="2022-11" db="EMBL/GenBank/DDBJ databases">
        <title>Dental biofilm bacteria. Genome sequencing and assembly.</title>
        <authorList>
            <person name="Robertsson C."/>
        </authorList>
    </citation>
    <scope>NUCLEOTIDE SEQUENCE</scope>
    <source>
        <strain evidence="7">CW</strain>
    </source>
</reference>
<protein>
    <recommendedName>
        <fullName evidence="2">asparagine synthase (glutamine-hydrolyzing)</fullName>
        <ecNumber evidence="2">6.3.5.4</ecNumber>
    </recommendedName>
</protein>
<comment type="catalytic activity">
    <reaction evidence="4">
        <text>L-aspartate + L-glutamine + ATP + H2O = L-asparagine + L-glutamate + AMP + diphosphate + H(+)</text>
        <dbReference type="Rhea" id="RHEA:12228"/>
        <dbReference type="ChEBI" id="CHEBI:15377"/>
        <dbReference type="ChEBI" id="CHEBI:15378"/>
        <dbReference type="ChEBI" id="CHEBI:29985"/>
        <dbReference type="ChEBI" id="CHEBI:29991"/>
        <dbReference type="ChEBI" id="CHEBI:30616"/>
        <dbReference type="ChEBI" id="CHEBI:33019"/>
        <dbReference type="ChEBI" id="CHEBI:58048"/>
        <dbReference type="ChEBI" id="CHEBI:58359"/>
        <dbReference type="ChEBI" id="CHEBI:456215"/>
        <dbReference type="EC" id="6.3.5.4"/>
    </reaction>
</comment>
<feature type="domain" description="Asparagine synthetase" evidence="6">
    <location>
        <begin position="188"/>
        <end position="272"/>
    </location>
</feature>
<feature type="region of interest" description="Disordered" evidence="5">
    <location>
        <begin position="24"/>
        <end position="43"/>
    </location>
</feature>
<evidence type="ECO:0000313" key="7">
    <source>
        <dbReference type="EMBL" id="WAL43655.1"/>
    </source>
</evidence>
<dbReference type="Gene3D" id="3.40.50.620">
    <property type="entry name" value="HUPs"/>
    <property type="match status" value="1"/>
</dbReference>
<evidence type="ECO:0000256" key="1">
    <source>
        <dbReference type="ARBA" id="ARBA00005187"/>
    </source>
</evidence>
<comment type="pathway">
    <text evidence="1">Amino-acid biosynthesis; L-asparagine biosynthesis; L-asparagine from L-aspartate (L-Gln route): step 1/1.</text>
</comment>
<keyword evidence="3" id="KW-0028">Amino-acid biosynthesis</keyword>
<dbReference type="InterPro" id="IPR051786">
    <property type="entry name" value="ASN_synthetase/amidase"/>
</dbReference>
<evidence type="ECO:0000259" key="6">
    <source>
        <dbReference type="Pfam" id="PF00733"/>
    </source>
</evidence>
<dbReference type="PANTHER" id="PTHR43284">
    <property type="entry name" value="ASPARAGINE SYNTHETASE (GLUTAMINE-HYDROLYZING)"/>
    <property type="match status" value="1"/>
</dbReference>
<proteinExistence type="predicted"/>
<dbReference type="AlphaFoldDB" id="A0AA47IQ97"/>
<sequence length="556" mass="62339">MHDLDHTDRTDTSVSGYRLHLTSPTWTHGSSSTQSPNQPSAEQCHLWRPLAPKADDLEAVRQQRPGRRTGAWTLVEESDGVLRLTTDRTRSHHLVFTRAGGTWVVSDDPQELRRHVPTWVRDEQAAEVFLHAGFTPGARTLAREVYATAPGTVVELRPDGTWSSRPWEAYHYDPEPVTSPQEFSDVLRTALDVVVERLLQDTGDRQLLVPLSGGLDSRLLAVWLKRHSARNVVAFTYGVPGSAEVAISRGVAEALEMDWFTVDLDPTEVARTWAGPDGVEFQERTWGLTSLPHVQDWYALLQMRRHTLVDTDAIFLPGHTIVGNMHDEHLLESRPSREDVLTAIARHHSLLQGDHRAWRRLPLLRRAVLQGAEELSFPTCQDETNGSGRAIQELLEWVNLQERQSKYINGSFKAYEAFGYGWALPMLDTEMWGAWLRGSEELTATRDWYAQFTAEAFAEATGTASRLFEAPAERIPAGARRLLMTALTVTGTRTAMSRAVSMRTKLHHPMAFEAFNAPMPRSEQILRMARGATSTGLWAQLFLDGTWGAHPVAPMG</sequence>
<evidence type="ECO:0000256" key="4">
    <source>
        <dbReference type="ARBA" id="ARBA00048741"/>
    </source>
</evidence>
<feature type="compositionally biased region" description="Polar residues" evidence="5">
    <location>
        <begin position="24"/>
        <end position="41"/>
    </location>
</feature>
<dbReference type="SUPFAM" id="SSF52402">
    <property type="entry name" value="Adenine nucleotide alpha hydrolases-like"/>
    <property type="match status" value="1"/>
</dbReference>
<dbReference type="InterPro" id="IPR029055">
    <property type="entry name" value="Ntn_hydrolases_N"/>
</dbReference>
<accession>A0AA47IQ97</accession>
<dbReference type="GO" id="GO:0006529">
    <property type="term" value="P:asparagine biosynthetic process"/>
    <property type="evidence" value="ECO:0007669"/>
    <property type="project" value="UniProtKB-KW"/>
</dbReference>
<evidence type="ECO:0000313" key="8">
    <source>
        <dbReference type="Proteomes" id="UP001163127"/>
    </source>
</evidence>
<dbReference type="InterPro" id="IPR014729">
    <property type="entry name" value="Rossmann-like_a/b/a_fold"/>
</dbReference>
<dbReference type="InterPro" id="IPR001962">
    <property type="entry name" value="Asn_synthase"/>
</dbReference>
<evidence type="ECO:0000256" key="2">
    <source>
        <dbReference type="ARBA" id="ARBA00012737"/>
    </source>
</evidence>
<dbReference type="Pfam" id="PF00733">
    <property type="entry name" value="Asn_synthase"/>
    <property type="match status" value="1"/>
</dbReference>
<evidence type="ECO:0000256" key="5">
    <source>
        <dbReference type="SAM" id="MobiDB-lite"/>
    </source>
</evidence>
<dbReference type="Proteomes" id="UP001163127">
    <property type="component" value="Chromosome"/>
</dbReference>
<evidence type="ECO:0000256" key="3">
    <source>
        <dbReference type="ARBA" id="ARBA00022888"/>
    </source>
</evidence>
<dbReference type="EMBL" id="CP113787">
    <property type="protein sequence ID" value="WAL43655.1"/>
    <property type="molecule type" value="Genomic_DNA"/>
</dbReference>
<organism evidence="7 8">
    <name type="scientific">Actinomyces naeslundii</name>
    <dbReference type="NCBI Taxonomy" id="1655"/>
    <lineage>
        <taxon>Bacteria</taxon>
        <taxon>Bacillati</taxon>
        <taxon>Actinomycetota</taxon>
        <taxon>Actinomycetes</taxon>
        <taxon>Actinomycetales</taxon>
        <taxon>Actinomycetaceae</taxon>
        <taxon>Actinomyces</taxon>
    </lineage>
</organism>
<dbReference type="GO" id="GO:0004066">
    <property type="term" value="F:asparagine synthase (glutamine-hydrolyzing) activity"/>
    <property type="evidence" value="ECO:0007669"/>
    <property type="project" value="UniProtKB-EC"/>
</dbReference>
<dbReference type="SUPFAM" id="SSF56235">
    <property type="entry name" value="N-terminal nucleophile aminohydrolases (Ntn hydrolases)"/>
    <property type="match status" value="1"/>
</dbReference>
<keyword evidence="3" id="KW-0061">Asparagine biosynthesis</keyword>